<dbReference type="Pfam" id="PF00072">
    <property type="entry name" value="Response_reg"/>
    <property type="match status" value="1"/>
</dbReference>
<dbReference type="Gene3D" id="3.40.50.2300">
    <property type="match status" value="1"/>
</dbReference>
<dbReference type="PROSITE" id="PS50930">
    <property type="entry name" value="HTH_LYTTR"/>
    <property type="match status" value="1"/>
</dbReference>
<proteinExistence type="predicted"/>
<comment type="caution">
    <text evidence="6">The sequence shown here is derived from an EMBL/GenBank/DDBJ whole genome shotgun (WGS) entry which is preliminary data.</text>
</comment>
<sequence>MVRIAICDDERDSVKLHEEITKETLQKCGIGCEITVYTKSSNLLWDITDDHFFYDLLLLDIEMPGITGMELPQKIKPFLPNVKIIFITSHLEYAIDAYELSIFRYVPKDNPRERLSAAVADAARMIELEAGQEYIIKTSRRMEKIPYRDIFYIERDGGKNSVIYTQKSQGYGGENETLSSAPAGMGTTKVRKPLQQIYSELDAPEFLFIDRSYIVNIIQIMKISDGMAVLKNGAELPISRAHLQEVKQEINRFWGAHI</sequence>
<dbReference type="GO" id="GO:0000156">
    <property type="term" value="F:phosphorelay response regulator activity"/>
    <property type="evidence" value="ECO:0007669"/>
    <property type="project" value="InterPro"/>
</dbReference>
<accession>A0A426DSA3</accession>
<dbReference type="RefSeq" id="WP_125129892.1">
    <property type="nucleotide sequence ID" value="NZ_RHJS01000002.1"/>
</dbReference>
<evidence type="ECO:0000256" key="1">
    <source>
        <dbReference type="ARBA" id="ARBA00018672"/>
    </source>
</evidence>
<dbReference type="Pfam" id="PF04397">
    <property type="entry name" value="LytTR"/>
    <property type="match status" value="1"/>
</dbReference>
<dbReference type="EMBL" id="RHJS01000002">
    <property type="protein sequence ID" value="RRK35564.1"/>
    <property type="molecule type" value="Genomic_DNA"/>
</dbReference>
<name>A0A426DSA3_9FIRM</name>
<feature type="domain" description="HTH LytTR-type" evidence="5">
    <location>
        <begin position="190"/>
        <end position="252"/>
    </location>
</feature>
<comment type="function">
    <text evidence="2">May play the central regulatory role in sporulation. It may be an element of the effector pathway responsible for the activation of sporulation genes in response to nutritional stress. Spo0A may act in concert with spo0H (a sigma factor) to control the expression of some genes that are critical to the sporulation process.</text>
</comment>
<dbReference type="InterPro" id="IPR007492">
    <property type="entry name" value="LytTR_DNA-bd_dom"/>
</dbReference>
<dbReference type="SUPFAM" id="SSF52172">
    <property type="entry name" value="CheY-like"/>
    <property type="match status" value="1"/>
</dbReference>
<dbReference type="InterPro" id="IPR001789">
    <property type="entry name" value="Sig_transdc_resp-reg_receiver"/>
</dbReference>
<dbReference type="Proteomes" id="UP000274920">
    <property type="component" value="Unassembled WGS sequence"/>
</dbReference>
<protein>
    <recommendedName>
        <fullName evidence="1">Stage 0 sporulation protein A homolog</fullName>
    </recommendedName>
</protein>
<keyword evidence="7" id="KW-1185">Reference proteome</keyword>
<evidence type="ECO:0000256" key="2">
    <source>
        <dbReference type="ARBA" id="ARBA00024867"/>
    </source>
</evidence>
<dbReference type="InterPro" id="IPR011006">
    <property type="entry name" value="CheY-like_superfamily"/>
</dbReference>
<dbReference type="AlphaFoldDB" id="A0A426DSA3"/>
<keyword evidence="6" id="KW-0238">DNA-binding</keyword>
<dbReference type="PANTHER" id="PTHR37299">
    <property type="entry name" value="TRANSCRIPTIONAL REGULATOR-RELATED"/>
    <property type="match status" value="1"/>
</dbReference>
<organism evidence="6 7">
    <name type="scientific">Schaedlerella arabinosiphila</name>
    <dbReference type="NCBI Taxonomy" id="2044587"/>
    <lineage>
        <taxon>Bacteria</taxon>
        <taxon>Bacillati</taxon>
        <taxon>Bacillota</taxon>
        <taxon>Clostridia</taxon>
        <taxon>Lachnospirales</taxon>
        <taxon>Lachnospiraceae</taxon>
        <taxon>Schaedlerella</taxon>
    </lineage>
</organism>
<dbReference type="SMART" id="SM00448">
    <property type="entry name" value="REC"/>
    <property type="match status" value="1"/>
</dbReference>
<feature type="modified residue" description="4-aspartylphosphate" evidence="3">
    <location>
        <position position="60"/>
    </location>
</feature>
<dbReference type="GO" id="GO:0003677">
    <property type="term" value="F:DNA binding"/>
    <property type="evidence" value="ECO:0007669"/>
    <property type="project" value="UniProtKB-KW"/>
</dbReference>
<keyword evidence="3" id="KW-0597">Phosphoprotein</keyword>
<reference evidence="6" key="1">
    <citation type="submission" date="2018-10" db="EMBL/GenBank/DDBJ databases">
        <title>Schaedlerella arabinophila gen. nov. sp. nov., isolated from the mouse intestinal tract and comparative analysis with the genome of the closely related altered Schaedler flora strain ASF502.</title>
        <authorList>
            <person name="Miyake S."/>
            <person name="Soh M."/>
            <person name="Seedorf H."/>
        </authorList>
    </citation>
    <scope>NUCLEOTIDE SEQUENCE [LARGE SCALE GENOMIC DNA]</scope>
    <source>
        <strain evidence="6">DSM 106076</strain>
    </source>
</reference>
<evidence type="ECO:0000259" key="5">
    <source>
        <dbReference type="PROSITE" id="PS50930"/>
    </source>
</evidence>
<evidence type="ECO:0000259" key="4">
    <source>
        <dbReference type="PROSITE" id="PS50110"/>
    </source>
</evidence>
<evidence type="ECO:0000256" key="3">
    <source>
        <dbReference type="PROSITE-ProRule" id="PRU00169"/>
    </source>
</evidence>
<dbReference type="PROSITE" id="PS50110">
    <property type="entry name" value="RESPONSE_REGULATORY"/>
    <property type="match status" value="1"/>
</dbReference>
<dbReference type="SMART" id="SM00850">
    <property type="entry name" value="LytTR"/>
    <property type="match status" value="1"/>
</dbReference>
<feature type="domain" description="Response regulatory" evidence="4">
    <location>
        <begin position="3"/>
        <end position="123"/>
    </location>
</feature>
<dbReference type="Gene3D" id="2.40.50.1020">
    <property type="entry name" value="LytTr DNA-binding domain"/>
    <property type="match status" value="1"/>
</dbReference>
<gene>
    <name evidence="6" type="ORF">EBB54_28085</name>
</gene>
<evidence type="ECO:0000313" key="6">
    <source>
        <dbReference type="EMBL" id="RRK35564.1"/>
    </source>
</evidence>
<evidence type="ECO:0000313" key="7">
    <source>
        <dbReference type="Proteomes" id="UP000274920"/>
    </source>
</evidence>
<dbReference type="InterPro" id="IPR046947">
    <property type="entry name" value="LytR-like"/>
</dbReference>
<dbReference type="PANTHER" id="PTHR37299:SF1">
    <property type="entry name" value="STAGE 0 SPORULATION PROTEIN A HOMOLOG"/>
    <property type="match status" value="1"/>
</dbReference>